<gene>
    <name evidence="2" type="ORF">BU23DRAFT_569000</name>
</gene>
<proteinExistence type="predicted"/>
<dbReference type="Proteomes" id="UP000800036">
    <property type="component" value="Unassembled WGS sequence"/>
</dbReference>
<feature type="coiled-coil region" evidence="1">
    <location>
        <begin position="70"/>
        <end position="122"/>
    </location>
</feature>
<dbReference type="AlphaFoldDB" id="A0A6A5V8V8"/>
<reference evidence="2" key="1">
    <citation type="journal article" date="2020" name="Stud. Mycol.">
        <title>101 Dothideomycetes genomes: a test case for predicting lifestyles and emergence of pathogens.</title>
        <authorList>
            <person name="Haridas S."/>
            <person name="Albert R."/>
            <person name="Binder M."/>
            <person name="Bloem J."/>
            <person name="Labutti K."/>
            <person name="Salamov A."/>
            <person name="Andreopoulos B."/>
            <person name="Baker S."/>
            <person name="Barry K."/>
            <person name="Bills G."/>
            <person name="Bluhm B."/>
            <person name="Cannon C."/>
            <person name="Castanera R."/>
            <person name="Culley D."/>
            <person name="Daum C."/>
            <person name="Ezra D."/>
            <person name="Gonzalez J."/>
            <person name="Henrissat B."/>
            <person name="Kuo A."/>
            <person name="Liang C."/>
            <person name="Lipzen A."/>
            <person name="Lutzoni F."/>
            <person name="Magnuson J."/>
            <person name="Mondo S."/>
            <person name="Nolan M."/>
            <person name="Ohm R."/>
            <person name="Pangilinan J."/>
            <person name="Park H.-J."/>
            <person name="Ramirez L."/>
            <person name="Alfaro M."/>
            <person name="Sun H."/>
            <person name="Tritt A."/>
            <person name="Yoshinaga Y."/>
            <person name="Zwiers L.-H."/>
            <person name="Turgeon B."/>
            <person name="Goodwin S."/>
            <person name="Spatafora J."/>
            <person name="Crous P."/>
            <person name="Grigoriev I."/>
        </authorList>
    </citation>
    <scope>NUCLEOTIDE SEQUENCE</scope>
    <source>
        <strain evidence="2">CBS 107.79</strain>
    </source>
</reference>
<evidence type="ECO:0000313" key="2">
    <source>
        <dbReference type="EMBL" id="KAF1972462.1"/>
    </source>
</evidence>
<organism evidence="2 3">
    <name type="scientific">Bimuria novae-zelandiae CBS 107.79</name>
    <dbReference type="NCBI Taxonomy" id="1447943"/>
    <lineage>
        <taxon>Eukaryota</taxon>
        <taxon>Fungi</taxon>
        <taxon>Dikarya</taxon>
        <taxon>Ascomycota</taxon>
        <taxon>Pezizomycotina</taxon>
        <taxon>Dothideomycetes</taxon>
        <taxon>Pleosporomycetidae</taxon>
        <taxon>Pleosporales</taxon>
        <taxon>Massarineae</taxon>
        <taxon>Didymosphaeriaceae</taxon>
        <taxon>Bimuria</taxon>
    </lineage>
</organism>
<keyword evidence="1" id="KW-0175">Coiled coil</keyword>
<keyword evidence="3" id="KW-1185">Reference proteome</keyword>
<evidence type="ECO:0008006" key="4">
    <source>
        <dbReference type="Google" id="ProtNLM"/>
    </source>
</evidence>
<evidence type="ECO:0000256" key="1">
    <source>
        <dbReference type="SAM" id="Coils"/>
    </source>
</evidence>
<accession>A0A6A5V8V8</accession>
<sequence length="208" mass="23462">MDWAFKSAASAAVFIKDLMEKNAKLQVVKNKVVIANENLHSLLDKDDVIMKSQAEENASLFAVIRDISSDGATDEEKEELKAENEQLNAKSEQLQQELNVSNENYETLEESSQEQIADLHAQLAQNEGHVAALLEELTKRNNAMEELAAFMGNVDIDEDRRLNKPKVETKADVKEQEDRTQAMCPRAMIGVKCSDKRCTLMHKKRVMV</sequence>
<evidence type="ECO:0000313" key="3">
    <source>
        <dbReference type="Proteomes" id="UP000800036"/>
    </source>
</evidence>
<name>A0A6A5V8V8_9PLEO</name>
<protein>
    <recommendedName>
        <fullName evidence="4">C3H1-type domain-containing protein</fullName>
    </recommendedName>
</protein>
<dbReference type="EMBL" id="ML976686">
    <property type="protein sequence ID" value="KAF1972462.1"/>
    <property type="molecule type" value="Genomic_DNA"/>
</dbReference>